<accession>D7BAY0</accession>
<evidence type="ECO:0000313" key="3">
    <source>
        <dbReference type="Proteomes" id="UP000001916"/>
    </source>
</evidence>
<reference evidence="2 3" key="1">
    <citation type="journal article" date="2010" name="Stand. Genomic Sci.">
        <title>Complete genome sequence of Meiothermus silvanus type strain (VI-R2).</title>
        <authorList>
            <person name="Sikorski J."/>
            <person name="Tindall B.J."/>
            <person name="Lowry S."/>
            <person name="Lucas S."/>
            <person name="Nolan M."/>
            <person name="Copeland A."/>
            <person name="Glavina Del Rio T."/>
            <person name="Tice H."/>
            <person name="Cheng J.F."/>
            <person name="Han C."/>
            <person name="Pitluck S."/>
            <person name="Liolios K."/>
            <person name="Ivanova N."/>
            <person name="Mavromatis K."/>
            <person name="Mikhailova N."/>
            <person name="Pati A."/>
            <person name="Goodwin L."/>
            <person name="Chen A."/>
            <person name="Palaniappan K."/>
            <person name="Land M."/>
            <person name="Hauser L."/>
            <person name="Chang Y.J."/>
            <person name="Jeffries C.D."/>
            <person name="Rohde M."/>
            <person name="Goker M."/>
            <person name="Woyke T."/>
            <person name="Bristow J."/>
            <person name="Eisen J.A."/>
            <person name="Markowitz V."/>
            <person name="Hugenholtz P."/>
            <person name="Kyrpides N.C."/>
            <person name="Klenk H.P."/>
            <person name="Lapidus A."/>
        </authorList>
    </citation>
    <scope>NUCLEOTIDE SEQUENCE [LARGE SCALE GENOMIC DNA]</scope>
    <source>
        <strain evidence="3">ATCC 700542 / DSM 9946 / VI-R2</strain>
    </source>
</reference>
<dbReference type="STRING" id="526227.Mesil_2501"/>
<dbReference type="Proteomes" id="UP000001916">
    <property type="component" value="Chromosome"/>
</dbReference>
<dbReference type="InterPro" id="IPR025748">
    <property type="entry name" value="PrcB_C_dom"/>
</dbReference>
<sequence>MKRILEALLLLALAGCVPQKPPAYQVSEIQVLFSDATERRDYFYGDPQTIQVSGQSVRLERADPQAAGSVPEALAANGQPVLREVAPPWPNSLRASRSGSALVVRGQRAVRSAWVYENGWSRLTVQEGQNLLLSGAPRLEGLSEAENGMVLQEILARRGGRVVVLYQLEEPVLPALVLDPAPQSYRITAVEVQYGLESEGAVMGGNLSEVRVLRQGTNSAYTGSAPQAFLATSASSFAQIWALATGNILPRPAAPEVNFSQYSIAAFFVGQKPTGGYGVRFVSATSSAGTWRITVELLQPAPGAILTQALTSPYLILELPGAASRVEFVDASGRLLSAATAR</sequence>
<gene>
    <name evidence="2" type="ordered locus">Mesil_2501</name>
</gene>
<proteinExistence type="predicted"/>
<dbReference type="KEGG" id="msv:Mesil_2501"/>
<dbReference type="Pfam" id="PF14343">
    <property type="entry name" value="PrcB_C"/>
    <property type="match status" value="1"/>
</dbReference>
<evidence type="ECO:0000313" key="2">
    <source>
        <dbReference type="EMBL" id="ADH64354.1"/>
    </source>
</evidence>
<dbReference type="RefSeq" id="WP_013158895.1">
    <property type="nucleotide sequence ID" value="NC_014212.1"/>
</dbReference>
<name>D7BAY0_ALLS1</name>
<dbReference type="EMBL" id="CP002042">
    <property type="protein sequence ID" value="ADH64354.1"/>
    <property type="molecule type" value="Genomic_DNA"/>
</dbReference>
<feature type="domain" description="PrcB C-terminal" evidence="1">
    <location>
        <begin position="265"/>
        <end position="320"/>
    </location>
</feature>
<dbReference type="OrthoDB" id="29537at2"/>
<keyword evidence="3" id="KW-1185">Reference proteome</keyword>
<evidence type="ECO:0000259" key="1">
    <source>
        <dbReference type="Pfam" id="PF14343"/>
    </source>
</evidence>
<dbReference type="HOGENOM" id="CLU_697793_0_0_0"/>
<organism evidence="2 3">
    <name type="scientific">Allomeiothermus silvanus (strain ATCC 700542 / DSM 9946 / NBRC 106475 / NCIMB 13440 / VI-R2)</name>
    <name type="common">Thermus silvanus</name>
    <dbReference type="NCBI Taxonomy" id="526227"/>
    <lineage>
        <taxon>Bacteria</taxon>
        <taxon>Thermotogati</taxon>
        <taxon>Deinococcota</taxon>
        <taxon>Deinococci</taxon>
        <taxon>Thermales</taxon>
        <taxon>Thermaceae</taxon>
        <taxon>Allomeiothermus</taxon>
    </lineage>
</organism>
<dbReference type="AlphaFoldDB" id="D7BAY0"/>
<protein>
    <recommendedName>
        <fullName evidence="1">PrcB C-terminal domain-containing protein</fullName>
    </recommendedName>
</protein>
<dbReference type="eggNOG" id="ENOG5033AUW">
    <property type="taxonomic scope" value="Bacteria"/>
</dbReference>